<evidence type="ECO:0000259" key="1">
    <source>
        <dbReference type="Pfam" id="PF03625"/>
    </source>
</evidence>
<dbReference type="RefSeq" id="WP_117301665.1">
    <property type="nucleotide sequence ID" value="NZ_QVQT02000005.1"/>
</dbReference>
<organism evidence="2 3">
    <name type="scientific">Paracidobacterium acidisoli</name>
    <dbReference type="NCBI Taxonomy" id="2303751"/>
    <lineage>
        <taxon>Bacteria</taxon>
        <taxon>Pseudomonadati</taxon>
        <taxon>Acidobacteriota</taxon>
        <taxon>Terriglobia</taxon>
        <taxon>Terriglobales</taxon>
        <taxon>Acidobacteriaceae</taxon>
        <taxon>Paracidobacterium</taxon>
    </lineage>
</organism>
<dbReference type="CDD" id="cd14797">
    <property type="entry name" value="DUF302"/>
    <property type="match status" value="1"/>
</dbReference>
<dbReference type="Pfam" id="PF03625">
    <property type="entry name" value="DUF302"/>
    <property type="match status" value="1"/>
</dbReference>
<dbReference type="InterPro" id="IPR005180">
    <property type="entry name" value="DUF302"/>
</dbReference>
<comment type="caution">
    <text evidence="2">The sequence shown here is derived from an EMBL/GenBank/DDBJ whole genome shotgun (WGS) entry which is preliminary data.</text>
</comment>
<proteinExistence type="predicted"/>
<dbReference type="Proteomes" id="UP000264702">
    <property type="component" value="Unassembled WGS sequence"/>
</dbReference>
<evidence type="ECO:0000313" key="3">
    <source>
        <dbReference type="Proteomes" id="UP000264702"/>
    </source>
</evidence>
<keyword evidence="3" id="KW-1185">Reference proteome</keyword>
<name>A0A372ILK9_9BACT</name>
<dbReference type="InterPro" id="IPR035923">
    <property type="entry name" value="TT1751-like_sf"/>
</dbReference>
<dbReference type="OrthoDB" id="9797709at2"/>
<feature type="domain" description="DUF302" evidence="1">
    <location>
        <begin position="39"/>
        <end position="101"/>
    </location>
</feature>
<protein>
    <submittedName>
        <fullName evidence="2">DUF302 domain-containing protein</fullName>
    </submittedName>
</protein>
<sequence>MTSSDQGILSIESSHSVDETMAKIEAILREKNVKLFARIDHSGEAEQAGLHMPPTKLLIFGNPRGGTPLMLAAPTVAIDLPLKLLVAEDAAGKTTISWNDPHYLLVRHNLPEALIANIAVIAAIAEAAAK</sequence>
<dbReference type="AlphaFoldDB" id="A0A372ILK9"/>
<dbReference type="Gene3D" id="3.30.310.70">
    <property type="entry name" value="TT1751-like domain"/>
    <property type="match status" value="1"/>
</dbReference>
<evidence type="ECO:0000313" key="2">
    <source>
        <dbReference type="EMBL" id="RFU15842.1"/>
    </source>
</evidence>
<accession>A0A372ILK9</accession>
<dbReference type="SUPFAM" id="SSF103247">
    <property type="entry name" value="TT1751-like"/>
    <property type="match status" value="1"/>
</dbReference>
<dbReference type="EMBL" id="QVQT01000005">
    <property type="protein sequence ID" value="RFU15842.1"/>
    <property type="molecule type" value="Genomic_DNA"/>
</dbReference>
<reference evidence="2 3" key="1">
    <citation type="submission" date="2018-08" db="EMBL/GenBank/DDBJ databases">
        <title>Acidipila sp. 4G-K13, an acidobacterium isolated from forest soil.</title>
        <authorList>
            <person name="Gao Z.-H."/>
            <person name="Qiu L.-H."/>
        </authorList>
    </citation>
    <scope>NUCLEOTIDE SEQUENCE [LARGE SCALE GENOMIC DNA]</scope>
    <source>
        <strain evidence="2 3">4G-K13</strain>
    </source>
</reference>
<dbReference type="PANTHER" id="PTHR38342:SF2">
    <property type="entry name" value="INNER MEMBRANE OR EXPORTED"/>
    <property type="match status" value="1"/>
</dbReference>
<dbReference type="PANTHER" id="PTHR38342">
    <property type="entry name" value="SLR5037 PROTEIN"/>
    <property type="match status" value="1"/>
</dbReference>
<gene>
    <name evidence="2" type="ORF">D0Y96_15525</name>
</gene>